<dbReference type="AlphaFoldDB" id="A0A4R5ALL2"/>
<dbReference type="EMBL" id="SMLB01000007">
    <property type="protein sequence ID" value="TDD71032.1"/>
    <property type="molecule type" value="Genomic_DNA"/>
</dbReference>
<dbReference type="Pfam" id="PF19593">
    <property type="entry name" value="DUF6098"/>
    <property type="match status" value="1"/>
</dbReference>
<organism evidence="1 2">
    <name type="scientific">Jiangella aurantiaca</name>
    <dbReference type="NCBI Taxonomy" id="2530373"/>
    <lineage>
        <taxon>Bacteria</taxon>
        <taxon>Bacillati</taxon>
        <taxon>Actinomycetota</taxon>
        <taxon>Actinomycetes</taxon>
        <taxon>Jiangellales</taxon>
        <taxon>Jiangellaceae</taxon>
        <taxon>Jiangella</taxon>
    </lineage>
</organism>
<comment type="caution">
    <text evidence="1">The sequence shown here is derived from an EMBL/GenBank/DDBJ whole genome shotgun (WGS) entry which is preliminary data.</text>
</comment>
<keyword evidence="2" id="KW-1185">Reference proteome</keyword>
<dbReference type="RefSeq" id="WP_132102584.1">
    <property type="nucleotide sequence ID" value="NZ_SMLB01000007.1"/>
</dbReference>
<name>A0A4R5ALL2_9ACTN</name>
<sequence length="146" mass="16257">MTRPTDVIDGLPVLATLDDVLRAVSDHPGLLVRYSNGPDADRRDGPSRDYEAGIDLPGWSVTTLEPEPWWSRSAADWVARRLCKYDELGQDGRFPWLLTGRVVGRGPDHEPLVTEVVPVARVGRHALAEARRRYEERFDVGRGSAG</sequence>
<protein>
    <submittedName>
        <fullName evidence="1">Uncharacterized protein</fullName>
    </submittedName>
</protein>
<accession>A0A4R5ALL2</accession>
<dbReference type="OrthoDB" id="3531920at2"/>
<proteinExistence type="predicted"/>
<reference evidence="1 2" key="1">
    <citation type="submission" date="2019-02" db="EMBL/GenBank/DDBJ databases">
        <title>Draft genome sequences of novel Actinobacteria.</title>
        <authorList>
            <person name="Sahin N."/>
            <person name="Ay H."/>
            <person name="Saygin H."/>
        </authorList>
    </citation>
    <scope>NUCLEOTIDE SEQUENCE [LARGE SCALE GENOMIC DNA]</scope>
    <source>
        <strain evidence="1 2">8K307</strain>
    </source>
</reference>
<evidence type="ECO:0000313" key="2">
    <source>
        <dbReference type="Proteomes" id="UP000295217"/>
    </source>
</evidence>
<evidence type="ECO:0000313" key="1">
    <source>
        <dbReference type="EMBL" id="TDD71032.1"/>
    </source>
</evidence>
<dbReference type="InterPro" id="IPR046080">
    <property type="entry name" value="DUF6098"/>
</dbReference>
<dbReference type="Proteomes" id="UP000295217">
    <property type="component" value="Unassembled WGS sequence"/>
</dbReference>
<gene>
    <name evidence="1" type="ORF">E1262_07865</name>
</gene>